<organism evidence="1 2">
    <name type="scientific">Paracoccus aurantiacus</name>
    <dbReference type="NCBI Taxonomy" id="2599412"/>
    <lineage>
        <taxon>Bacteria</taxon>
        <taxon>Pseudomonadati</taxon>
        <taxon>Pseudomonadota</taxon>
        <taxon>Alphaproteobacteria</taxon>
        <taxon>Rhodobacterales</taxon>
        <taxon>Paracoccaceae</taxon>
        <taxon>Paracoccus</taxon>
    </lineage>
</organism>
<dbReference type="OrthoDB" id="5287589at2"/>
<keyword evidence="2" id="KW-1185">Reference proteome</keyword>
<accession>A0A5C6RRX5</accession>
<gene>
    <name evidence="1" type="ORF">FQV27_17135</name>
</gene>
<proteinExistence type="predicted"/>
<dbReference type="RefSeq" id="WP_147100936.1">
    <property type="nucleotide sequence ID" value="NZ_JBHUFH010000034.1"/>
</dbReference>
<dbReference type="Proteomes" id="UP000321562">
    <property type="component" value="Unassembled WGS sequence"/>
</dbReference>
<dbReference type="EMBL" id="VOPL01000010">
    <property type="protein sequence ID" value="TXB65028.1"/>
    <property type="molecule type" value="Genomic_DNA"/>
</dbReference>
<dbReference type="AlphaFoldDB" id="A0A5C6RRX5"/>
<sequence>MGEAMRRFAALLSHLEEGVSLVAATRAADVPIPTAQRWLSRYRLEGLDGLKC</sequence>
<protein>
    <submittedName>
        <fullName evidence="1">Helix-turn-helix domain-containing protein</fullName>
    </submittedName>
</protein>
<comment type="caution">
    <text evidence="1">The sequence shown here is derived from an EMBL/GenBank/DDBJ whole genome shotgun (WGS) entry which is preliminary data.</text>
</comment>
<evidence type="ECO:0000313" key="2">
    <source>
        <dbReference type="Proteomes" id="UP000321562"/>
    </source>
</evidence>
<reference evidence="1 2" key="1">
    <citation type="submission" date="2019-08" db="EMBL/GenBank/DDBJ databases">
        <authorList>
            <person name="Ye J."/>
        </authorList>
    </citation>
    <scope>NUCLEOTIDE SEQUENCE [LARGE SCALE GENOMIC DNA]</scope>
    <source>
        <strain evidence="1 2">TK008</strain>
    </source>
</reference>
<evidence type="ECO:0000313" key="1">
    <source>
        <dbReference type="EMBL" id="TXB65028.1"/>
    </source>
</evidence>
<name>A0A5C6RRX5_9RHOB</name>
<dbReference type="Pfam" id="PF13384">
    <property type="entry name" value="HTH_23"/>
    <property type="match status" value="1"/>
</dbReference>